<dbReference type="InterPro" id="IPR000269">
    <property type="entry name" value="Cu_amine_oxidase"/>
</dbReference>
<evidence type="ECO:0000313" key="19">
    <source>
        <dbReference type="Proteomes" id="UP001238973"/>
    </source>
</evidence>
<evidence type="ECO:0000259" key="17">
    <source>
        <dbReference type="Pfam" id="PF02728"/>
    </source>
</evidence>
<evidence type="ECO:0000256" key="3">
    <source>
        <dbReference type="ARBA" id="ARBA00001947"/>
    </source>
</evidence>
<evidence type="ECO:0000256" key="8">
    <source>
        <dbReference type="ARBA" id="ARBA00023002"/>
    </source>
</evidence>
<dbReference type="Pfam" id="PF02727">
    <property type="entry name" value="Cu_amine_oxidN2"/>
    <property type="match status" value="1"/>
</dbReference>
<dbReference type="PANTHER" id="PTHR10638">
    <property type="entry name" value="COPPER AMINE OXIDASE"/>
    <property type="match status" value="1"/>
</dbReference>
<keyword evidence="8 14" id="KW-0560">Oxidoreductase</keyword>
<dbReference type="Pfam" id="PF02728">
    <property type="entry name" value="Cu_amine_oxidN3"/>
    <property type="match status" value="1"/>
</dbReference>
<dbReference type="InterPro" id="IPR036460">
    <property type="entry name" value="Cu_amine_oxidase_C_sf"/>
</dbReference>
<dbReference type="GO" id="GO:0008131">
    <property type="term" value="F:primary methylamine oxidase activity"/>
    <property type="evidence" value="ECO:0007669"/>
    <property type="project" value="InterPro"/>
</dbReference>
<dbReference type="GO" id="GO:0005507">
    <property type="term" value="F:copper ion binding"/>
    <property type="evidence" value="ECO:0007669"/>
    <property type="project" value="InterPro"/>
</dbReference>
<evidence type="ECO:0000256" key="13">
    <source>
        <dbReference type="PIRSR" id="PIRSR600269-51"/>
    </source>
</evidence>
<keyword evidence="6 14" id="KW-0479">Metal-binding</keyword>
<comment type="cofactor">
    <cofactor evidence="3">
        <name>Zn(2+)</name>
        <dbReference type="ChEBI" id="CHEBI:29105"/>
    </cofactor>
</comment>
<evidence type="ECO:0000256" key="12">
    <source>
        <dbReference type="PIRSR" id="PIRSR600269-50"/>
    </source>
</evidence>
<evidence type="ECO:0000256" key="2">
    <source>
        <dbReference type="ARBA" id="ARBA00001936"/>
    </source>
</evidence>
<dbReference type="PROSITE" id="PS01164">
    <property type="entry name" value="COPPER_AMINE_OXID_1"/>
    <property type="match status" value="1"/>
</dbReference>
<evidence type="ECO:0000256" key="1">
    <source>
        <dbReference type="ARBA" id="ARBA00001935"/>
    </source>
</evidence>
<evidence type="ECO:0000256" key="4">
    <source>
        <dbReference type="ARBA" id="ARBA00007983"/>
    </source>
</evidence>
<dbReference type="EC" id="1.4.3.-" evidence="14"/>
<comment type="cofactor">
    <cofactor evidence="2">
        <name>Mn(2+)</name>
        <dbReference type="ChEBI" id="CHEBI:29035"/>
    </cofactor>
</comment>
<dbReference type="InterPro" id="IPR015798">
    <property type="entry name" value="Cu_amine_oxidase_C"/>
</dbReference>
<evidence type="ECO:0000256" key="5">
    <source>
        <dbReference type="ARBA" id="ARBA00011738"/>
    </source>
</evidence>
<dbReference type="Gene3D" id="3.10.450.40">
    <property type="match status" value="2"/>
</dbReference>
<dbReference type="FunFam" id="2.70.98.20:FF:000001">
    <property type="entry name" value="Amine oxidase"/>
    <property type="match status" value="1"/>
</dbReference>
<comment type="cofactor">
    <cofactor evidence="1">
        <name>Cu cation</name>
        <dbReference type="ChEBI" id="CHEBI:23378"/>
    </cofactor>
</comment>
<feature type="domain" description="Copper amine oxidase N3-terminal" evidence="17">
    <location>
        <begin position="104"/>
        <end position="203"/>
    </location>
</feature>
<comment type="subunit">
    <text evidence="5">Homodimer.</text>
</comment>
<feature type="domain" description="Copper amine oxidase catalytic" evidence="15">
    <location>
        <begin position="226"/>
        <end position="629"/>
    </location>
</feature>
<comment type="PTM">
    <text evidence="13 14">Topaquinone (TPQ) is generated by copper-dependent autoxidation of a specific tyrosyl residue.</text>
</comment>
<evidence type="ECO:0000256" key="9">
    <source>
        <dbReference type="ARBA" id="ARBA00023008"/>
    </source>
</evidence>
<comment type="cofactor">
    <cofactor evidence="14">
        <name>Cu cation</name>
        <dbReference type="ChEBI" id="CHEBI:23378"/>
    </cofactor>
    <text evidence="14">Contains 1 topaquinone per subunit.</text>
</comment>
<dbReference type="InterPro" id="IPR015800">
    <property type="entry name" value="Cu_amine_oxidase_N2"/>
</dbReference>
<protein>
    <recommendedName>
        <fullName evidence="14">Amine oxidase</fullName>
        <ecNumber evidence="14">1.4.3.-</ecNumber>
    </recommendedName>
</protein>
<feature type="domain" description="Copper amine oxidase N2-terminal" evidence="16">
    <location>
        <begin position="14"/>
        <end position="98"/>
    </location>
</feature>
<keyword evidence="11" id="KW-0464">Manganese</keyword>
<dbReference type="GO" id="GO:0048038">
    <property type="term" value="F:quinone binding"/>
    <property type="evidence" value="ECO:0007669"/>
    <property type="project" value="InterPro"/>
</dbReference>
<accession>A0AAJ1VA01</accession>
<evidence type="ECO:0000256" key="10">
    <source>
        <dbReference type="ARBA" id="ARBA00023157"/>
    </source>
</evidence>
<dbReference type="PANTHER" id="PTHR10638:SF86">
    <property type="entry name" value="COPPER AMINE OXIDASE 1-RELATED"/>
    <property type="match status" value="1"/>
</dbReference>
<dbReference type="Gene3D" id="2.70.98.20">
    <property type="entry name" value="Copper amine oxidase, catalytic domain"/>
    <property type="match status" value="1"/>
</dbReference>
<keyword evidence="7 12" id="KW-0801">TPQ</keyword>
<evidence type="ECO:0000259" key="16">
    <source>
        <dbReference type="Pfam" id="PF02727"/>
    </source>
</evidence>
<dbReference type="NCBIfam" id="NF008559">
    <property type="entry name" value="PRK11504.1"/>
    <property type="match status" value="1"/>
</dbReference>
<keyword evidence="9 14" id="KW-0186">Copper</keyword>
<keyword evidence="10" id="KW-1015">Disulfide bond</keyword>
<dbReference type="RefSeq" id="WP_289349106.1">
    <property type="nucleotide sequence ID" value="NZ_JAUCFI010000003.1"/>
</dbReference>
<feature type="active site" description="Proton acceptor" evidence="12">
    <location>
        <position position="303"/>
    </location>
</feature>
<feature type="modified residue" description="2',4',5'-topaquinone" evidence="13">
    <location>
        <position position="387"/>
    </location>
</feature>
<dbReference type="InterPro" id="IPR049948">
    <property type="entry name" value="Cu_Am_ox_TPQ-bd"/>
</dbReference>
<dbReference type="InterPro" id="IPR016182">
    <property type="entry name" value="Cu_amine_oxidase_N-reg"/>
</dbReference>
<evidence type="ECO:0000256" key="14">
    <source>
        <dbReference type="RuleBase" id="RU000672"/>
    </source>
</evidence>
<name>A0AAJ1VA01_9BACI</name>
<dbReference type="Pfam" id="PF01179">
    <property type="entry name" value="Cu_amine_oxid"/>
    <property type="match status" value="1"/>
</dbReference>
<evidence type="ECO:0000259" key="15">
    <source>
        <dbReference type="Pfam" id="PF01179"/>
    </source>
</evidence>
<dbReference type="SUPFAM" id="SSF54416">
    <property type="entry name" value="Amine oxidase N-terminal region"/>
    <property type="match status" value="2"/>
</dbReference>
<reference evidence="18" key="1">
    <citation type="submission" date="2023-06" db="EMBL/GenBank/DDBJ databases">
        <title>Comparative genomics of Bacillaceae isolates and their secondary metabolite potential.</title>
        <authorList>
            <person name="Song L."/>
            <person name="Nielsen L.J."/>
            <person name="Mohite O."/>
            <person name="Xu X."/>
            <person name="Weber T."/>
            <person name="Kovacs A.T."/>
        </authorList>
    </citation>
    <scope>NUCLEOTIDE SEQUENCE</scope>
    <source>
        <strain evidence="18">G1S1</strain>
    </source>
</reference>
<feature type="active site" description="Schiff-base intermediate with substrate; via topaquinone" evidence="12">
    <location>
        <position position="387"/>
    </location>
</feature>
<evidence type="ECO:0000313" key="18">
    <source>
        <dbReference type="EMBL" id="MDM5282824.1"/>
    </source>
</evidence>
<sequence length="650" mass="73918">MEKTSSMKVTRENHPLDPLTAEELKLTVQILKRDKGLDDHYRFANISLLEPAKSIVLDYRDEEQIKREAFCIILHNKEGKTYEAVVSLTEGSITSWKLIPGVQPSIMADEFMECQEVVKGHPEMIKAFAKRGLTNMDNIMVDPWSAGNFGIEEEVDVRIVRALCYYRTSLYDNGYARPISGLYVLVDLNKMEVIKIVDKGVIPFPPLDGNYTPDQVGDMRQDVKPLEIVQPKGPSFTTEGHVIDWQKWNIRFGFNSREGLVLHTVSYNDDGVQRPILYRASLSEMVVPYGDPTDPVNRNNAFDAGEYGIGMLANSLELGCDCLGEIKYFDANLVDSKGNVIQIKNAICLHEEDFGIGWKHTDWRTGHVEVRRSRRLVLSSISTVGNYEYGFYWYFFQDGTIQFEVKLTGILHTQAIETDRKHPHGNLVAPQLFAAHHQHFFNMRLDMMVDGMNNSVYEVNTKSMEKGPDNPYGNGFYPVSTLLKNESEAVRDLDLRTARFWKIVNPSKKNILGDPVGYKLFAGENCFPFAHDDSPLLKRAGFLKHHFWVTPFDPDEQFASGRYPNQHAGGEGLEDWVKADRSIENEDVVVWYNMGHHHITRPEDWPVMPTAYISFILKPTGFFNRNPALDVPPSKAKNSACQVDGHTSCH</sequence>
<comment type="similarity">
    <text evidence="4 14">Belongs to the copper/topaquinone oxidase family.</text>
</comment>
<evidence type="ECO:0000256" key="6">
    <source>
        <dbReference type="ARBA" id="ARBA00022723"/>
    </source>
</evidence>
<evidence type="ECO:0000256" key="7">
    <source>
        <dbReference type="ARBA" id="ARBA00022772"/>
    </source>
</evidence>
<dbReference type="InterPro" id="IPR015802">
    <property type="entry name" value="Cu_amine_oxidase_N3"/>
</dbReference>
<gene>
    <name evidence="18" type="ORF">QUF85_05870</name>
</gene>
<comment type="caution">
    <text evidence="18">The sequence shown here is derived from an EMBL/GenBank/DDBJ whole genome shotgun (WGS) entry which is preliminary data.</text>
</comment>
<dbReference type="AlphaFoldDB" id="A0AAJ1VA01"/>
<dbReference type="GO" id="GO:0009308">
    <property type="term" value="P:amine metabolic process"/>
    <property type="evidence" value="ECO:0007669"/>
    <property type="project" value="UniProtKB-UniRule"/>
</dbReference>
<proteinExistence type="inferred from homology"/>
<organism evidence="18 19">
    <name type="scientific">Peribacillus frigoritolerans</name>
    <dbReference type="NCBI Taxonomy" id="450367"/>
    <lineage>
        <taxon>Bacteria</taxon>
        <taxon>Bacillati</taxon>
        <taxon>Bacillota</taxon>
        <taxon>Bacilli</taxon>
        <taxon>Bacillales</taxon>
        <taxon>Bacillaceae</taxon>
        <taxon>Peribacillus</taxon>
    </lineage>
</organism>
<dbReference type="Proteomes" id="UP001238973">
    <property type="component" value="Unassembled WGS sequence"/>
</dbReference>
<evidence type="ECO:0000256" key="11">
    <source>
        <dbReference type="ARBA" id="ARBA00023211"/>
    </source>
</evidence>
<dbReference type="EMBL" id="JAUCFI010000003">
    <property type="protein sequence ID" value="MDM5282824.1"/>
    <property type="molecule type" value="Genomic_DNA"/>
</dbReference>
<dbReference type="SUPFAM" id="SSF49998">
    <property type="entry name" value="Amine oxidase catalytic domain"/>
    <property type="match status" value="1"/>
</dbReference>